<dbReference type="AlphaFoldDB" id="A0A7S0Q0Y9"/>
<evidence type="ECO:0000256" key="1">
    <source>
        <dbReference type="SAM" id="MobiDB-lite"/>
    </source>
</evidence>
<feature type="compositionally biased region" description="Acidic residues" evidence="1">
    <location>
        <begin position="98"/>
        <end position="121"/>
    </location>
</feature>
<evidence type="ECO:0000313" key="2">
    <source>
        <dbReference type="EMBL" id="CAD8607429.1"/>
    </source>
</evidence>
<gene>
    <name evidence="2" type="ORF">CPEL01642_LOCUS10787</name>
</gene>
<dbReference type="EMBL" id="HBEY01022563">
    <property type="protein sequence ID" value="CAD8607429.1"/>
    <property type="molecule type" value="Transcribed_RNA"/>
</dbReference>
<proteinExistence type="predicted"/>
<feature type="compositionally biased region" description="Basic and acidic residues" evidence="1">
    <location>
        <begin position="79"/>
        <end position="97"/>
    </location>
</feature>
<sequence>MRQRAAPTARSRRQPLLQPVRQCVMLFEPRWRSRTALRLRPAERFRGSQGSLVYQRRNKLPSTCNKQDATRKGAIKVATADHEGIMQEAEQRDRLEYDDSDGESESESELESEPESSGTDE</sequence>
<name>A0A7S0Q0Y9_9EUKA</name>
<accession>A0A7S0Q0Y9</accession>
<organism evidence="2">
    <name type="scientific">Coccolithus braarudii</name>
    <dbReference type="NCBI Taxonomy" id="221442"/>
    <lineage>
        <taxon>Eukaryota</taxon>
        <taxon>Haptista</taxon>
        <taxon>Haptophyta</taxon>
        <taxon>Prymnesiophyceae</taxon>
        <taxon>Coccolithales</taxon>
        <taxon>Coccolithaceae</taxon>
        <taxon>Coccolithus</taxon>
    </lineage>
</organism>
<protein>
    <submittedName>
        <fullName evidence="2">Uncharacterized protein</fullName>
    </submittedName>
</protein>
<reference evidence="2" key="1">
    <citation type="submission" date="2021-01" db="EMBL/GenBank/DDBJ databases">
        <authorList>
            <person name="Corre E."/>
            <person name="Pelletier E."/>
            <person name="Niang G."/>
            <person name="Scheremetjew M."/>
            <person name="Finn R."/>
            <person name="Kale V."/>
            <person name="Holt S."/>
            <person name="Cochrane G."/>
            <person name="Meng A."/>
            <person name="Brown T."/>
            <person name="Cohen L."/>
        </authorList>
    </citation>
    <scope>NUCLEOTIDE SEQUENCE</scope>
    <source>
        <strain evidence="2">PLY182g</strain>
    </source>
</reference>
<feature type="region of interest" description="Disordered" evidence="1">
    <location>
        <begin position="77"/>
        <end position="121"/>
    </location>
</feature>